<evidence type="ECO:0000259" key="3">
    <source>
        <dbReference type="PROSITE" id="PS50828"/>
    </source>
</evidence>
<dbReference type="OrthoDB" id="2371145at2759"/>
<comment type="similarity">
    <text evidence="1">Belongs to the sel-1 family.</text>
</comment>
<organism evidence="4 5">
    <name type="scientific">Rhizophagus irregularis</name>
    <dbReference type="NCBI Taxonomy" id="588596"/>
    <lineage>
        <taxon>Eukaryota</taxon>
        <taxon>Fungi</taxon>
        <taxon>Fungi incertae sedis</taxon>
        <taxon>Mucoromycota</taxon>
        <taxon>Glomeromycotina</taxon>
        <taxon>Glomeromycetes</taxon>
        <taxon>Glomerales</taxon>
        <taxon>Glomeraceae</taxon>
        <taxon>Rhizophagus</taxon>
    </lineage>
</organism>
<gene>
    <name evidence="4" type="ORF">CHRIB12_LOCUS23771</name>
</gene>
<proteinExistence type="inferred from homology"/>
<dbReference type="Pfam" id="PF01713">
    <property type="entry name" value="Smr"/>
    <property type="match status" value="1"/>
</dbReference>
<accession>A0A915ZXW5</accession>
<evidence type="ECO:0000313" key="5">
    <source>
        <dbReference type="Proteomes" id="UP000684084"/>
    </source>
</evidence>
<dbReference type="InterPro" id="IPR050767">
    <property type="entry name" value="Sel1_AlgK"/>
</dbReference>
<feature type="domain" description="Smr" evidence="3">
    <location>
        <begin position="29"/>
        <end position="111"/>
    </location>
</feature>
<evidence type="ECO:0000256" key="1">
    <source>
        <dbReference type="ARBA" id="ARBA00038101"/>
    </source>
</evidence>
<dbReference type="InterPro" id="IPR002625">
    <property type="entry name" value="Smr_dom"/>
</dbReference>
<dbReference type="InterPro" id="IPR006597">
    <property type="entry name" value="Sel1-like"/>
</dbReference>
<dbReference type="EMBL" id="CAGKOT010000097">
    <property type="protein sequence ID" value="CAB5395293.1"/>
    <property type="molecule type" value="Genomic_DNA"/>
</dbReference>
<protein>
    <recommendedName>
        <fullName evidence="3">Smr domain-containing protein</fullName>
    </recommendedName>
</protein>
<evidence type="ECO:0000313" key="4">
    <source>
        <dbReference type="EMBL" id="CAB5395293.1"/>
    </source>
</evidence>
<dbReference type="PANTHER" id="PTHR11102">
    <property type="entry name" value="SEL-1-LIKE PROTEIN"/>
    <property type="match status" value="1"/>
</dbReference>
<comment type="caution">
    <text evidence="4">The sequence shown here is derived from an EMBL/GenBank/DDBJ whole genome shotgun (WGS) entry which is preliminary data.</text>
</comment>
<dbReference type="PROSITE" id="PS50828">
    <property type="entry name" value="SMR"/>
    <property type="match status" value="1"/>
</dbReference>
<dbReference type="SMART" id="SM00671">
    <property type="entry name" value="SEL1"/>
    <property type="match status" value="3"/>
</dbReference>
<sequence length="399" mass="45385">MIPLSSGKTLYHKKRKETCSKHTKHIHTVDLHYRNLESAKNLVIETIQEYHSTEIFRIRFITGRGNHINSSGERAILFKNFPSWMADVSISHLIESYEQGNGNYLVFLKSCHNDVPTVDLQLRRLPNAKIITIKTIQEFHSQEIFVIKFITGKTSIYKNFIKWISNITINHLIKFYVRYEGYYYVGLKSADHLESERIDSFLNVDLIRQKALMDDVEAQCVLGLMYLDGEGVKKDVQEALKWLVKSAENGNLDAQLLVGQLYIDGIGIGINIEKENVTAFDWFCMAAEQGDVNAQLLVGHMLYEGKSVTKNINEAFKWFEKAAKNNHVKAQFLINRIRNDNSGINSSNNFGSNNSGSSNNSSSNSSSNSTNDSSNCSGNNFSKSEEICQYRKKKISLVR</sequence>
<name>A0A915ZXW5_9GLOM</name>
<reference evidence="4" key="1">
    <citation type="submission" date="2020-05" db="EMBL/GenBank/DDBJ databases">
        <authorList>
            <person name="Rincon C."/>
            <person name="Sanders R I."/>
            <person name="Robbins C."/>
            <person name="Chaturvedi A."/>
        </authorList>
    </citation>
    <scope>NUCLEOTIDE SEQUENCE</scope>
    <source>
        <strain evidence="4">CHB12</strain>
    </source>
</reference>
<dbReference type="Proteomes" id="UP000684084">
    <property type="component" value="Unassembled WGS sequence"/>
</dbReference>
<evidence type="ECO:0000256" key="2">
    <source>
        <dbReference type="SAM" id="MobiDB-lite"/>
    </source>
</evidence>
<dbReference type="PANTHER" id="PTHR11102:SF160">
    <property type="entry name" value="ERAD-ASSOCIATED E3 UBIQUITIN-PROTEIN LIGASE COMPONENT HRD3"/>
    <property type="match status" value="1"/>
</dbReference>
<dbReference type="VEuPathDB" id="FungiDB:RhiirFUN_013958"/>
<dbReference type="Pfam" id="PF08238">
    <property type="entry name" value="Sel1"/>
    <property type="match status" value="3"/>
</dbReference>
<dbReference type="AlphaFoldDB" id="A0A915ZXW5"/>
<feature type="region of interest" description="Disordered" evidence="2">
    <location>
        <begin position="345"/>
        <end position="378"/>
    </location>
</feature>